<feature type="domain" description="Glycosyl transferase family 28 C-terminal" evidence="1">
    <location>
        <begin position="1"/>
        <end position="156"/>
    </location>
</feature>
<dbReference type="Gene3D" id="3.40.50.2000">
    <property type="entry name" value="Glycogen Phosphorylase B"/>
    <property type="match status" value="1"/>
</dbReference>
<dbReference type="InterPro" id="IPR007235">
    <property type="entry name" value="Glyco_trans_28_C"/>
</dbReference>
<evidence type="ECO:0000313" key="3">
    <source>
        <dbReference type="Proteomes" id="UP001597214"/>
    </source>
</evidence>
<dbReference type="NCBIfam" id="NF041548">
    <property type="entry name" value="PssE"/>
    <property type="match status" value="1"/>
</dbReference>
<dbReference type="EMBL" id="JBHUEM010000001">
    <property type="protein sequence ID" value="MFD1735194.1"/>
    <property type="molecule type" value="Genomic_DNA"/>
</dbReference>
<dbReference type="InterPro" id="IPR048097">
    <property type="entry name" value="Cps14G-like"/>
</dbReference>
<dbReference type="Pfam" id="PF04101">
    <property type="entry name" value="Glyco_tran_28_C"/>
    <property type="match status" value="1"/>
</dbReference>
<dbReference type="RefSeq" id="WP_377926286.1">
    <property type="nucleotide sequence ID" value="NZ_JBHUEM010000001.1"/>
</dbReference>
<proteinExistence type="predicted"/>
<evidence type="ECO:0000259" key="1">
    <source>
        <dbReference type="Pfam" id="PF04101"/>
    </source>
</evidence>
<name>A0ABW4LJ05_9BACI</name>
<evidence type="ECO:0000313" key="2">
    <source>
        <dbReference type="EMBL" id="MFD1735194.1"/>
    </source>
</evidence>
<dbReference type="SUPFAM" id="SSF53756">
    <property type="entry name" value="UDP-Glycosyltransferase/glycogen phosphorylase"/>
    <property type="match status" value="1"/>
</dbReference>
<accession>A0ABW4LJ05</accession>
<protein>
    <submittedName>
        <fullName evidence="2">PssE/Cps14G family polysaccharide biosynthesis glycosyltransferase</fullName>
    </submittedName>
</protein>
<dbReference type="Proteomes" id="UP001597214">
    <property type="component" value="Unassembled WGS sequence"/>
</dbReference>
<sequence>MILVVLGTHELPFTRLLEAVDSLKTAGKLDDEIVVQSGHTKFTSSHMKLIPFISYEELGALYDEARLIITHAGTGSVITGIKKGKKVIAAPRLEKYGEHNDDHQLQLVDEFVQAGYIVAWHDGDSLEDIIQQATTFEPKPFKSGRDQMLSIIEDFINNI</sequence>
<reference evidence="3" key="1">
    <citation type="journal article" date="2019" name="Int. J. Syst. Evol. Microbiol.">
        <title>The Global Catalogue of Microorganisms (GCM) 10K type strain sequencing project: providing services to taxonomists for standard genome sequencing and annotation.</title>
        <authorList>
            <consortium name="The Broad Institute Genomics Platform"/>
            <consortium name="The Broad Institute Genome Sequencing Center for Infectious Disease"/>
            <person name="Wu L."/>
            <person name="Ma J."/>
        </authorList>
    </citation>
    <scope>NUCLEOTIDE SEQUENCE [LARGE SCALE GENOMIC DNA]</scope>
    <source>
        <strain evidence="3">CCUG 49339</strain>
    </source>
</reference>
<keyword evidence="3" id="KW-1185">Reference proteome</keyword>
<comment type="caution">
    <text evidence="2">The sequence shown here is derived from an EMBL/GenBank/DDBJ whole genome shotgun (WGS) entry which is preliminary data.</text>
</comment>
<organism evidence="2 3">
    <name type="scientific">Bacillus salitolerans</name>
    <dbReference type="NCBI Taxonomy" id="1437434"/>
    <lineage>
        <taxon>Bacteria</taxon>
        <taxon>Bacillati</taxon>
        <taxon>Bacillota</taxon>
        <taxon>Bacilli</taxon>
        <taxon>Bacillales</taxon>
        <taxon>Bacillaceae</taxon>
        <taxon>Bacillus</taxon>
    </lineage>
</organism>
<gene>
    <name evidence="2" type="primary">pssE</name>
    <name evidence="2" type="ORF">ACFSCX_01325</name>
</gene>